<accession>A0AAP3ZZ14</accession>
<reference evidence="2" key="1">
    <citation type="submission" date="2023-04" db="EMBL/GenBank/DDBJ databases">
        <title>Uncovering the Secrets of Slow-Growing Bacteria in Tropical Savanna Soil through Cultivation and Genomic Analysis.</title>
        <authorList>
            <person name="Goncalves O.S."/>
            <person name="Santana M.F."/>
        </authorList>
    </citation>
    <scope>NUCLEOTIDE SEQUENCE</scope>
    <source>
        <strain evidence="2">ANTI</strain>
    </source>
</reference>
<dbReference type="EMBL" id="JARVWT010000006">
    <property type="protein sequence ID" value="MDH2332185.1"/>
    <property type="molecule type" value="Genomic_DNA"/>
</dbReference>
<name>A0AAP3ZZ14_PAEPO</name>
<proteinExistence type="predicted"/>
<evidence type="ECO:0000256" key="1">
    <source>
        <dbReference type="SAM" id="MobiDB-lite"/>
    </source>
</evidence>
<gene>
    <name evidence="2" type="ORF">QDS18_15100</name>
</gene>
<comment type="caution">
    <text evidence="2">The sequence shown here is derived from an EMBL/GenBank/DDBJ whole genome shotgun (WGS) entry which is preliminary data.</text>
</comment>
<feature type="region of interest" description="Disordered" evidence="1">
    <location>
        <begin position="16"/>
        <end position="49"/>
    </location>
</feature>
<dbReference type="RefSeq" id="WP_197032090.1">
    <property type="nucleotide sequence ID" value="NZ_JARVWT010000006.1"/>
</dbReference>
<sequence length="49" mass="5808">MVPLYNITSKHRRIRSSVRQKLRSHEVESAEHIRHTPDVLNSETLREIS</sequence>
<evidence type="ECO:0000313" key="3">
    <source>
        <dbReference type="Proteomes" id="UP001229409"/>
    </source>
</evidence>
<feature type="compositionally biased region" description="Basic and acidic residues" evidence="1">
    <location>
        <begin position="23"/>
        <end position="37"/>
    </location>
</feature>
<protein>
    <submittedName>
        <fullName evidence="2">Uncharacterized protein</fullName>
    </submittedName>
</protein>
<dbReference type="AlphaFoldDB" id="A0AAP3ZZ14"/>
<evidence type="ECO:0000313" key="2">
    <source>
        <dbReference type="EMBL" id="MDH2332185.1"/>
    </source>
</evidence>
<organism evidence="2 3">
    <name type="scientific">Paenibacillus polymyxa</name>
    <name type="common">Bacillus polymyxa</name>
    <dbReference type="NCBI Taxonomy" id="1406"/>
    <lineage>
        <taxon>Bacteria</taxon>
        <taxon>Bacillati</taxon>
        <taxon>Bacillota</taxon>
        <taxon>Bacilli</taxon>
        <taxon>Bacillales</taxon>
        <taxon>Paenibacillaceae</taxon>
        <taxon>Paenibacillus</taxon>
    </lineage>
</organism>
<dbReference type="Proteomes" id="UP001229409">
    <property type="component" value="Unassembled WGS sequence"/>
</dbReference>